<dbReference type="Proteomes" id="UP000264883">
    <property type="component" value="Chromosome"/>
</dbReference>
<sequence length="126" mass="14644">MKNTVISVILFLILVTSLIYINYKFTNLCSNLIDQSNEIEKLLDKEDFDTAYLKSLELLDYISSNDFIPSIYLNHIDYDDLINECLKLCVYIKREDLAEASASLDLIEFSCEHLIKIQKINLKNIL</sequence>
<dbReference type="KEGG" id="cia:BEN51_08380"/>
<evidence type="ECO:0000256" key="1">
    <source>
        <dbReference type="SAM" id="Phobius"/>
    </source>
</evidence>
<name>A0A343JD88_9CLOT</name>
<evidence type="ECO:0000313" key="2">
    <source>
        <dbReference type="EMBL" id="ASW43496.1"/>
    </source>
</evidence>
<accession>A0A343JD88</accession>
<reference evidence="2 3" key="1">
    <citation type="submission" date="2016-08" db="EMBL/GenBank/DDBJ databases">
        <title>Complete Genome Sequence Of The Indigo Reducing Clostridium isatidis DSM15098.</title>
        <authorList>
            <person name="Little G.T."/>
            <person name="Minton N.P."/>
        </authorList>
    </citation>
    <scope>NUCLEOTIDE SEQUENCE [LARGE SCALE GENOMIC DNA]</scope>
    <source>
        <strain evidence="2 3">DSM 15098</strain>
    </source>
</reference>
<keyword evidence="1" id="KW-0472">Membrane</keyword>
<organism evidence="2 3">
    <name type="scientific">Clostridium isatidis</name>
    <dbReference type="NCBI Taxonomy" id="182773"/>
    <lineage>
        <taxon>Bacteria</taxon>
        <taxon>Bacillati</taxon>
        <taxon>Bacillota</taxon>
        <taxon>Clostridia</taxon>
        <taxon>Eubacteriales</taxon>
        <taxon>Clostridiaceae</taxon>
        <taxon>Clostridium</taxon>
    </lineage>
</organism>
<dbReference type="AlphaFoldDB" id="A0A343JD88"/>
<gene>
    <name evidence="2" type="ORF">BEN51_08380</name>
</gene>
<feature type="transmembrane region" description="Helical" evidence="1">
    <location>
        <begin position="6"/>
        <end position="23"/>
    </location>
</feature>
<proteinExistence type="predicted"/>
<dbReference type="RefSeq" id="WP_119865629.1">
    <property type="nucleotide sequence ID" value="NZ_CP016786.1"/>
</dbReference>
<dbReference type="Pfam" id="PF14276">
    <property type="entry name" value="DUF4363"/>
    <property type="match status" value="1"/>
</dbReference>
<keyword evidence="3" id="KW-1185">Reference proteome</keyword>
<dbReference type="OrthoDB" id="3034917at2"/>
<keyword evidence="1" id="KW-1133">Transmembrane helix</keyword>
<dbReference type="EMBL" id="CP016786">
    <property type="protein sequence ID" value="ASW43496.1"/>
    <property type="molecule type" value="Genomic_DNA"/>
</dbReference>
<keyword evidence="1" id="KW-0812">Transmembrane</keyword>
<protein>
    <submittedName>
        <fullName evidence="2">Adenylate cyclase</fullName>
    </submittedName>
</protein>
<evidence type="ECO:0000313" key="3">
    <source>
        <dbReference type="Proteomes" id="UP000264883"/>
    </source>
</evidence>
<dbReference type="InterPro" id="IPR025373">
    <property type="entry name" value="DUF4363"/>
</dbReference>